<dbReference type="EMBL" id="OA885433">
    <property type="protein sequence ID" value="CAD7282026.1"/>
    <property type="molecule type" value="Genomic_DNA"/>
</dbReference>
<dbReference type="PANTHER" id="PTHR15237">
    <property type="entry name" value="DNA REPAIR PROTEIN RAD9"/>
    <property type="match status" value="1"/>
</dbReference>
<sequence>MAFRVEVETAALKALARAFHVIARQATVAHMVFQPDTLLLRAKNKEKTAYAEFTFETNIFNKYDVPEDVFGDERVEKMFFMQHMMKHFKSIGDLDQVRLFTLTFDSVESSEYILRFDHYAGWVKKAFHHFSEPVEMKPVTTRPKENELEIEVDKLISILEGFQRQERFLTFILDSEGVTLKNYHPPGRPKSVRTETRLNANEFALYKVDTSNGPVTFTFPLLGLRRLLTHGNLETLVLTFDGLGDRSPLLMWSLLPEDTRINGIFLQSLVATCSKDSSSVVRNASVRKDRARDSVMNAVPVSSSNLQTDGRSMGCNGISQFTSTERGEKRLRLSEMASHESGEEVSDFQRDLQEYRARRSAMEQSDLVQVFADIWNPEAGDASGEDDPDDYVESQAAFG</sequence>
<evidence type="ECO:0000313" key="3">
    <source>
        <dbReference type="Proteomes" id="UP000678499"/>
    </source>
</evidence>
<dbReference type="SUPFAM" id="SSF55979">
    <property type="entry name" value="DNA clamp"/>
    <property type="match status" value="1"/>
</dbReference>
<accession>A0A7R9BXX9</accession>
<protein>
    <recommendedName>
        <fullName evidence="4">Cell cycle checkpoint control protein RAD9A</fullName>
    </recommendedName>
</protein>
<proteinExistence type="predicted"/>
<keyword evidence="3" id="KW-1185">Reference proteome</keyword>
<dbReference type="InterPro" id="IPR046938">
    <property type="entry name" value="DNA_clamp_sf"/>
</dbReference>
<dbReference type="GO" id="GO:0006281">
    <property type="term" value="P:DNA repair"/>
    <property type="evidence" value="ECO:0007669"/>
    <property type="project" value="TreeGrafter"/>
</dbReference>
<dbReference type="GO" id="GO:0071479">
    <property type="term" value="P:cellular response to ionizing radiation"/>
    <property type="evidence" value="ECO:0007669"/>
    <property type="project" value="TreeGrafter"/>
</dbReference>
<dbReference type="GO" id="GO:0030896">
    <property type="term" value="C:checkpoint clamp complex"/>
    <property type="evidence" value="ECO:0007669"/>
    <property type="project" value="InterPro"/>
</dbReference>
<evidence type="ECO:0000256" key="1">
    <source>
        <dbReference type="SAM" id="MobiDB-lite"/>
    </source>
</evidence>
<dbReference type="Gene3D" id="3.70.10.10">
    <property type="match status" value="1"/>
</dbReference>
<dbReference type="PANTHER" id="PTHR15237:SF0">
    <property type="entry name" value="CELL CYCLE CHECKPOINT CONTROL PROTEIN"/>
    <property type="match status" value="1"/>
</dbReference>
<feature type="region of interest" description="Disordered" evidence="1">
    <location>
        <begin position="377"/>
        <end position="399"/>
    </location>
</feature>
<dbReference type="GO" id="GO:0031573">
    <property type="term" value="P:mitotic intra-S DNA damage checkpoint signaling"/>
    <property type="evidence" value="ECO:0007669"/>
    <property type="project" value="TreeGrafter"/>
</dbReference>
<dbReference type="EMBL" id="CAJPEX010003396">
    <property type="protein sequence ID" value="CAG0922178.1"/>
    <property type="molecule type" value="Genomic_DNA"/>
</dbReference>
<dbReference type="GO" id="GO:0000076">
    <property type="term" value="P:DNA replication checkpoint signaling"/>
    <property type="evidence" value="ECO:0007669"/>
    <property type="project" value="TreeGrafter"/>
</dbReference>
<dbReference type="Proteomes" id="UP000678499">
    <property type="component" value="Unassembled WGS sequence"/>
</dbReference>
<reference evidence="2" key="1">
    <citation type="submission" date="2020-11" db="EMBL/GenBank/DDBJ databases">
        <authorList>
            <person name="Tran Van P."/>
        </authorList>
    </citation>
    <scope>NUCLEOTIDE SEQUENCE</scope>
</reference>
<dbReference type="InterPro" id="IPR007268">
    <property type="entry name" value="Rad9/Ddc1"/>
</dbReference>
<dbReference type="Pfam" id="PF04139">
    <property type="entry name" value="Rad9"/>
    <property type="match status" value="1"/>
</dbReference>
<name>A0A7R9BXX9_9CRUS</name>
<feature type="compositionally biased region" description="Acidic residues" evidence="1">
    <location>
        <begin position="383"/>
        <end position="392"/>
    </location>
</feature>
<gene>
    <name evidence="2" type="ORF">NMOB1V02_LOCUS9658</name>
</gene>
<evidence type="ECO:0008006" key="4">
    <source>
        <dbReference type="Google" id="ProtNLM"/>
    </source>
</evidence>
<evidence type="ECO:0000313" key="2">
    <source>
        <dbReference type="EMBL" id="CAD7282026.1"/>
    </source>
</evidence>
<organism evidence="2">
    <name type="scientific">Notodromas monacha</name>
    <dbReference type="NCBI Taxonomy" id="399045"/>
    <lineage>
        <taxon>Eukaryota</taxon>
        <taxon>Metazoa</taxon>
        <taxon>Ecdysozoa</taxon>
        <taxon>Arthropoda</taxon>
        <taxon>Crustacea</taxon>
        <taxon>Oligostraca</taxon>
        <taxon>Ostracoda</taxon>
        <taxon>Podocopa</taxon>
        <taxon>Podocopida</taxon>
        <taxon>Cypridocopina</taxon>
        <taxon>Cypridoidea</taxon>
        <taxon>Cyprididae</taxon>
        <taxon>Notodromas</taxon>
    </lineage>
</organism>
<dbReference type="AlphaFoldDB" id="A0A7R9BXX9"/>